<reference evidence="7" key="1">
    <citation type="submission" date="2022-03" db="EMBL/GenBank/DDBJ databases">
        <authorList>
            <person name="Martin C."/>
        </authorList>
    </citation>
    <scope>NUCLEOTIDE SEQUENCE</scope>
</reference>
<gene>
    <name evidence="7" type="ORF">OFUS_LOCUS1539</name>
</gene>
<keyword evidence="6" id="KW-0325">Glycoprotein</keyword>
<evidence type="ECO:0000256" key="6">
    <source>
        <dbReference type="ARBA" id="ARBA00023180"/>
    </source>
</evidence>
<keyword evidence="5" id="KW-1015">Disulfide bond</keyword>
<dbReference type="OrthoDB" id="958254at2759"/>
<dbReference type="PANTHER" id="PTHR13234:SF8">
    <property type="entry name" value="GAMMA-INTERFERON-INDUCIBLE LYSOSOMAL THIOL REDUCTASE"/>
    <property type="match status" value="1"/>
</dbReference>
<dbReference type="AlphaFoldDB" id="A0A8J1Y0C0"/>
<comment type="caution">
    <text evidence="7">The sequence shown here is derived from an EMBL/GenBank/DDBJ whole genome shotgun (WGS) entry which is preliminary data.</text>
</comment>
<keyword evidence="4" id="KW-0732">Signal</keyword>
<dbReference type="InterPro" id="IPR003119">
    <property type="entry name" value="SAP_A"/>
</dbReference>
<dbReference type="PROSITE" id="PS51110">
    <property type="entry name" value="SAP_A"/>
    <property type="match status" value="1"/>
</dbReference>
<keyword evidence="8" id="KW-1185">Reference proteome</keyword>
<evidence type="ECO:0000256" key="1">
    <source>
        <dbReference type="ARBA" id="ARBA00004613"/>
    </source>
</evidence>
<dbReference type="InterPro" id="IPR004911">
    <property type="entry name" value="Interferon-induced_GILT"/>
</dbReference>
<keyword evidence="3" id="KW-0964">Secreted</keyword>
<dbReference type="Proteomes" id="UP000749559">
    <property type="component" value="Unassembled WGS sequence"/>
</dbReference>
<dbReference type="GO" id="GO:0005576">
    <property type="term" value="C:extracellular region"/>
    <property type="evidence" value="ECO:0007669"/>
    <property type="project" value="UniProtKB-SubCell"/>
</dbReference>
<dbReference type="PANTHER" id="PTHR13234">
    <property type="entry name" value="GAMMA-INTERFERON INDUCIBLE LYSOSOMAL THIOL REDUCTASE GILT"/>
    <property type="match status" value="1"/>
</dbReference>
<proteinExistence type="inferred from homology"/>
<comment type="similarity">
    <text evidence="2">Belongs to the GILT family.</text>
</comment>
<organism evidence="7 8">
    <name type="scientific">Owenia fusiformis</name>
    <name type="common">Polychaete worm</name>
    <dbReference type="NCBI Taxonomy" id="6347"/>
    <lineage>
        <taxon>Eukaryota</taxon>
        <taxon>Metazoa</taxon>
        <taxon>Spiralia</taxon>
        <taxon>Lophotrochozoa</taxon>
        <taxon>Annelida</taxon>
        <taxon>Polychaeta</taxon>
        <taxon>Sedentaria</taxon>
        <taxon>Canalipalpata</taxon>
        <taxon>Sabellida</taxon>
        <taxon>Oweniida</taxon>
        <taxon>Oweniidae</taxon>
        <taxon>Owenia</taxon>
    </lineage>
</organism>
<name>A0A8J1Y0C0_OWEFU</name>
<dbReference type="EMBL" id="CAIIXF020000001">
    <property type="protein sequence ID" value="CAH1774015.1"/>
    <property type="molecule type" value="Genomic_DNA"/>
</dbReference>
<dbReference type="Pfam" id="PF03227">
    <property type="entry name" value="GILT"/>
    <property type="match status" value="1"/>
</dbReference>
<evidence type="ECO:0000256" key="3">
    <source>
        <dbReference type="ARBA" id="ARBA00022525"/>
    </source>
</evidence>
<evidence type="ECO:0000313" key="8">
    <source>
        <dbReference type="Proteomes" id="UP000749559"/>
    </source>
</evidence>
<evidence type="ECO:0000256" key="2">
    <source>
        <dbReference type="ARBA" id="ARBA00005679"/>
    </source>
</evidence>
<sequence>MWQIYTLTCLIIAVNGCDIPPRMWCDSLETAKQCQVVEQCAKSVWKVNEVSPEPVKLTLYMESLCPDCKNFIKEQLFPVWAQLSNIIDLELVPYGNAMERKKGDMWEFDCQHGKEECIGNLIETCAIHISNNVTRWFPFIHCIEIAEDLPKASAIRCAQMYKIDYSAVQKCMASDKGNLLEHQMALKTNALSPPHKYVPWVTLNGVHTESMEKEAESNLLKLVCDTYKGPTPKACSQLEDLESLSRCYRD</sequence>
<dbReference type="Pfam" id="PF02199">
    <property type="entry name" value="SapA"/>
    <property type="match status" value="1"/>
</dbReference>
<protein>
    <submittedName>
        <fullName evidence="7">Uncharacterized protein</fullName>
    </submittedName>
</protein>
<dbReference type="GO" id="GO:0016671">
    <property type="term" value="F:oxidoreductase activity, acting on a sulfur group of donors, disulfide as acceptor"/>
    <property type="evidence" value="ECO:0007669"/>
    <property type="project" value="InterPro"/>
</dbReference>
<evidence type="ECO:0000313" key="7">
    <source>
        <dbReference type="EMBL" id="CAH1774015.1"/>
    </source>
</evidence>
<accession>A0A8J1Y0C0</accession>
<comment type="subcellular location">
    <subcellularLocation>
        <location evidence="1">Secreted</location>
    </subcellularLocation>
</comment>
<evidence type="ECO:0000256" key="4">
    <source>
        <dbReference type="ARBA" id="ARBA00022729"/>
    </source>
</evidence>
<evidence type="ECO:0000256" key="5">
    <source>
        <dbReference type="ARBA" id="ARBA00023157"/>
    </source>
</evidence>